<organism evidence="2 3">
    <name type="scientific">Deinococcus gobiensis (strain DSM 21396 / JCM 16679 / CGMCC 1.7299 / I-0)</name>
    <dbReference type="NCBI Taxonomy" id="745776"/>
    <lineage>
        <taxon>Bacteria</taxon>
        <taxon>Thermotogati</taxon>
        <taxon>Deinococcota</taxon>
        <taxon>Deinococci</taxon>
        <taxon>Deinococcales</taxon>
        <taxon>Deinococcaceae</taxon>
        <taxon>Deinococcus</taxon>
    </lineage>
</organism>
<feature type="region of interest" description="Disordered" evidence="1">
    <location>
        <begin position="447"/>
        <end position="474"/>
    </location>
</feature>
<dbReference type="KEGG" id="dgo:DGo_CA1994"/>
<evidence type="ECO:0000313" key="3">
    <source>
        <dbReference type="Proteomes" id="UP000007575"/>
    </source>
</evidence>
<evidence type="ECO:0000313" key="2">
    <source>
        <dbReference type="EMBL" id="AFD25921.1"/>
    </source>
</evidence>
<gene>
    <name evidence="2" type="ordered locus">DGo_CA1994</name>
</gene>
<dbReference type="Proteomes" id="UP000007575">
    <property type="component" value="Chromosome"/>
</dbReference>
<accession>H8GXR9</accession>
<name>H8GXR9_DEIGI</name>
<dbReference type="PATRIC" id="fig|745776.4.peg.2043"/>
<reference evidence="2 3" key="1">
    <citation type="journal article" date="2012" name="PLoS ONE">
        <title>Genome sequence and transcriptome analysis of the radioresistant bacterium Deinococcus gobiensis: insights into the extreme environmental adaptations.</title>
        <authorList>
            <person name="Yuan M."/>
            <person name="Chen M."/>
            <person name="Zhang W."/>
            <person name="Lu W."/>
            <person name="Wang J."/>
            <person name="Yang M."/>
            <person name="Zhao P."/>
            <person name="Tang R."/>
            <person name="Li X."/>
            <person name="Hao Y."/>
            <person name="Zhou Z."/>
            <person name="Zhan Y."/>
            <person name="Yu H."/>
            <person name="Teng C."/>
            <person name="Yan Y."/>
            <person name="Ping S."/>
            <person name="Wang Y."/>
            <person name="Lin M."/>
        </authorList>
    </citation>
    <scope>NUCLEOTIDE SEQUENCE [LARGE SCALE GENOMIC DNA]</scope>
    <source>
        <strain evidence="2 3">I-0</strain>
    </source>
</reference>
<dbReference type="EMBL" id="CP002191">
    <property type="protein sequence ID" value="AFD25921.1"/>
    <property type="molecule type" value="Genomic_DNA"/>
</dbReference>
<dbReference type="STRING" id="745776.DGo_CA1994"/>
<dbReference type="RefSeq" id="WP_014685404.1">
    <property type="nucleotide sequence ID" value="NC_017790.1"/>
</dbReference>
<dbReference type="HOGENOM" id="CLU_427432_0_0_0"/>
<proteinExistence type="predicted"/>
<protein>
    <submittedName>
        <fullName evidence="2">Uncharacterized protein</fullName>
    </submittedName>
</protein>
<dbReference type="OrthoDB" id="71264at2"/>
<dbReference type="AlphaFoldDB" id="H8GXR9"/>
<feature type="region of interest" description="Disordered" evidence="1">
    <location>
        <begin position="1"/>
        <end position="25"/>
    </location>
</feature>
<sequence length="640" mass="70628">MSLHLPRTDSGGVFGGESDTAPATQTTVVLDDGVPRSLTGVWATDHDARTLRRLQMVDMFAPDLDPPALALEHTAARRRERPPVTRYPQPDGTTLILTDWVYTNGGEVEVAERGAGQDTRRWTEEVRHYDGTQSETEVRTDARAVPAYDWRWQTNLGTVDTPVTRTGVAYRRATLRRWGTNPDDLFVLVDTVLMALYEDVRLDGDVAVGWRNRDDLYRTEVARVRRQEVSGEQIQYTWVDLWVPIATLERQAQARRPDDAVPVTVGGAVRYYVTRQVGDAVGLLRDTVRPDWPAAPPEPGFRFLAAGGAVTVQGPRTDAPQLLDDPQGQPNATLTAYGHTFLGGTWAALRDVPLRDDQGRVTSWDTVLVLHASAETVTAVRQDGSAATLSIEAFEREILRALPGSFLGFSPVGTFFNSWPAHWAWARCTGEARALVVHDAWRDSYKRDAPPGSPEHWTWKQRPGKRPRVRPPTAPVAPLRLTLADVAAPLLHDEPLKRGEGPLLLPTSATVQGRDVRRAVAKRVLYPPAQWPEDLDDSQNTGGPLVLTFVIPPLPTGQQQGAVLLLRLKLPPQADTLSVNGEAWPIARLGHNAQTARGWHPYVVPVPVATTYTLEFKGRCSRALLCLRRWTPGGGPPDGS</sequence>
<evidence type="ECO:0000256" key="1">
    <source>
        <dbReference type="SAM" id="MobiDB-lite"/>
    </source>
</evidence>
<keyword evidence="3" id="KW-1185">Reference proteome</keyword>